<dbReference type="InterPro" id="IPR017441">
    <property type="entry name" value="Protein_kinase_ATP_BS"/>
</dbReference>
<dbReference type="Gene3D" id="3.30.200.20">
    <property type="entry name" value="Phosphorylase Kinase, domain 1"/>
    <property type="match status" value="1"/>
</dbReference>
<dbReference type="OrthoDB" id="1668230at2759"/>
<evidence type="ECO:0000313" key="7">
    <source>
        <dbReference type="EMBL" id="KJA17883.1"/>
    </source>
</evidence>
<dbReference type="AlphaFoldDB" id="A0A0D2M3W7"/>
<evidence type="ECO:0000256" key="2">
    <source>
        <dbReference type="ARBA" id="ARBA00022741"/>
    </source>
</evidence>
<dbReference type="PRINTS" id="PR00109">
    <property type="entry name" value="TYRKINASE"/>
</dbReference>
<evidence type="ECO:0000256" key="1">
    <source>
        <dbReference type="ARBA" id="ARBA00022527"/>
    </source>
</evidence>
<accession>A0A0D2M3W7</accession>
<dbReference type="Pfam" id="PF07714">
    <property type="entry name" value="PK_Tyr_Ser-Thr"/>
    <property type="match status" value="1"/>
</dbReference>
<dbReference type="InterPro" id="IPR001245">
    <property type="entry name" value="Ser-Thr/Tyr_kinase_cat_dom"/>
</dbReference>
<gene>
    <name evidence="7" type="ORF">HYPSUDRAFT_1000035</name>
</gene>
<dbReference type="InterPro" id="IPR059179">
    <property type="entry name" value="MLKL-like_MCAfunc"/>
</dbReference>
<dbReference type="STRING" id="945553.A0A0D2M3W7"/>
<keyword evidence="2 4" id="KW-0547">Nucleotide-binding</keyword>
<feature type="region of interest" description="Disordered" evidence="5">
    <location>
        <begin position="797"/>
        <end position="831"/>
    </location>
</feature>
<dbReference type="PROSITE" id="PS50011">
    <property type="entry name" value="PROTEIN_KINASE_DOM"/>
    <property type="match status" value="1"/>
</dbReference>
<dbReference type="OMA" id="RCACIVI"/>
<dbReference type="GO" id="GO:0004674">
    <property type="term" value="F:protein serine/threonine kinase activity"/>
    <property type="evidence" value="ECO:0007669"/>
    <property type="project" value="UniProtKB-KW"/>
</dbReference>
<dbReference type="InterPro" id="IPR011009">
    <property type="entry name" value="Kinase-like_dom_sf"/>
</dbReference>
<dbReference type="EMBL" id="KN817597">
    <property type="protein sequence ID" value="KJA17883.1"/>
    <property type="molecule type" value="Genomic_DNA"/>
</dbReference>
<name>A0A0D2M3W7_HYPSF</name>
<feature type="compositionally biased region" description="Polar residues" evidence="5">
    <location>
        <begin position="83"/>
        <end position="94"/>
    </location>
</feature>
<feature type="compositionally biased region" description="Basic and acidic residues" evidence="5">
    <location>
        <begin position="50"/>
        <end position="64"/>
    </location>
</feature>
<protein>
    <recommendedName>
        <fullName evidence="6">Protein kinase domain-containing protein</fullName>
    </recommendedName>
</protein>
<evidence type="ECO:0000256" key="5">
    <source>
        <dbReference type="SAM" id="MobiDB-lite"/>
    </source>
</evidence>
<keyword evidence="1" id="KW-0418">Kinase</keyword>
<reference evidence="8" key="1">
    <citation type="submission" date="2014-04" db="EMBL/GenBank/DDBJ databases">
        <title>Evolutionary Origins and Diversification of the Mycorrhizal Mutualists.</title>
        <authorList>
            <consortium name="DOE Joint Genome Institute"/>
            <consortium name="Mycorrhizal Genomics Consortium"/>
            <person name="Kohler A."/>
            <person name="Kuo A."/>
            <person name="Nagy L.G."/>
            <person name="Floudas D."/>
            <person name="Copeland A."/>
            <person name="Barry K.W."/>
            <person name="Cichocki N."/>
            <person name="Veneault-Fourrey C."/>
            <person name="LaButti K."/>
            <person name="Lindquist E.A."/>
            <person name="Lipzen A."/>
            <person name="Lundell T."/>
            <person name="Morin E."/>
            <person name="Murat C."/>
            <person name="Riley R."/>
            <person name="Ohm R."/>
            <person name="Sun H."/>
            <person name="Tunlid A."/>
            <person name="Henrissat B."/>
            <person name="Grigoriev I.V."/>
            <person name="Hibbett D.S."/>
            <person name="Martin F."/>
        </authorList>
    </citation>
    <scope>NUCLEOTIDE SEQUENCE [LARGE SCALE GENOMIC DNA]</scope>
    <source>
        <strain evidence="8">FD-334 SS-4</strain>
    </source>
</reference>
<feature type="region of interest" description="Disordered" evidence="5">
    <location>
        <begin position="48"/>
        <end position="113"/>
    </location>
</feature>
<organism evidence="7 8">
    <name type="scientific">Hypholoma sublateritium (strain FD-334 SS-4)</name>
    <dbReference type="NCBI Taxonomy" id="945553"/>
    <lineage>
        <taxon>Eukaryota</taxon>
        <taxon>Fungi</taxon>
        <taxon>Dikarya</taxon>
        <taxon>Basidiomycota</taxon>
        <taxon>Agaricomycotina</taxon>
        <taxon>Agaricomycetes</taxon>
        <taxon>Agaricomycetidae</taxon>
        <taxon>Agaricales</taxon>
        <taxon>Agaricineae</taxon>
        <taxon>Strophariaceae</taxon>
        <taxon>Hypholoma</taxon>
    </lineage>
</organism>
<feature type="domain" description="Protein kinase" evidence="6">
    <location>
        <begin position="499"/>
        <end position="786"/>
    </location>
</feature>
<evidence type="ECO:0000259" key="6">
    <source>
        <dbReference type="PROSITE" id="PS50011"/>
    </source>
</evidence>
<dbReference type="InterPro" id="IPR008271">
    <property type="entry name" value="Ser/Thr_kinase_AS"/>
</dbReference>
<dbReference type="InterPro" id="IPR051681">
    <property type="entry name" value="Ser/Thr_Kinases-Pseudokinases"/>
</dbReference>
<dbReference type="PANTHER" id="PTHR44329">
    <property type="entry name" value="SERINE/THREONINE-PROTEIN KINASE TNNI3K-RELATED"/>
    <property type="match status" value="1"/>
</dbReference>
<evidence type="ECO:0000256" key="4">
    <source>
        <dbReference type="PROSITE-ProRule" id="PRU10141"/>
    </source>
</evidence>
<dbReference type="Proteomes" id="UP000054270">
    <property type="component" value="Unassembled WGS sequence"/>
</dbReference>
<keyword evidence="1" id="KW-0808">Transferase</keyword>
<feature type="binding site" evidence="4">
    <location>
        <position position="526"/>
    </location>
    <ligand>
        <name>ATP</name>
        <dbReference type="ChEBI" id="CHEBI:30616"/>
    </ligand>
</feature>
<feature type="region of interest" description="Disordered" evidence="5">
    <location>
        <begin position="1129"/>
        <end position="1172"/>
    </location>
</feature>
<dbReference type="InterPro" id="IPR000719">
    <property type="entry name" value="Prot_kinase_dom"/>
</dbReference>
<dbReference type="Gene3D" id="1.10.510.10">
    <property type="entry name" value="Transferase(Phosphotransferase) domain 1"/>
    <property type="match status" value="1"/>
</dbReference>
<keyword evidence="8" id="KW-1185">Reference proteome</keyword>
<dbReference type="CDD" id="cd21037">
    <property type="entry name" value="MLKL_NTD"/>
    <property type="match status" value="1"/>
</dbReference>
<keyword evidence="1" id="KW-0723">Serine/threonine-protein kinase</keyword>
<dbReference type="SMART" id="SM00220">
    <property type="entry name" value="S_TKc"/>
    <property type="match status" value="1"/>
</dbReference>
<dbReference type="PROSITE" id="PS00108">
    <property type="entry name" value="PROTEIN_KINASE_ST"/>
    <property type="match status" value="1"/>
</dbReference>
<dbReference type="SUPFAM" id="SSF56112">
    <property type="entry name" value="Protein kinase-like (PK-like)"/>
    <property type="match status" value="1"/>
</dbReference>
<evidence type="ECO:0000313" key="8">
    <source>
        <dbReference type="Proteomes" id="UP000054270"/>
    </source>
</evidence>
<dbReference type="PROSITE" id="PS00107">
    <property type="entry name" value="PROTEIN_KINASE_ATP"/>
    <property type="match status" value="1"/>
</dbReference>
<dbReference type="GO" id="GO:0005524">
    <property type="term" value="F:ATP binding"/>
    <property type="evidence" value="ECO:0007669"/>
    <property type="project" value="UniProtKB-UniRule"/>
</dbReference>
<keyword evidence="3 4" id="KW-0067">ATP-binding</keyword>
<evidence type="ECO:0000256" key="3">
    <source>
        <dbReference type="ARBA" id="ARBA00022840"/>
    </source>
</evidence>
<sequence>MAFPHSFSTTADCPLLENSPSTVTVRLSTSCTPITASTSRFVSFSSEIDTPARPRAHTESDVLKKLPSPPPSQSRGKYLMTKMTVSTSLSSSGRPASKPKPITPSMGPRSEMESSMSWFGRAVDLINPWEDEDEGVSIPEEQKQAFAQTHDSVRDTLKRMVKYGGEISMEVLISGIEAMEFVPVPLLQGLSKTFLAIWRAVKCVTMNRLAILRLMQTCSSIVESICDEVELAGDQVIHELSGPILVLEKSFESFLCLVQSQVDASFLARYLKRDETAKALATCNDSLLRSLTLFATTIQIRTLAAVCANSRLQDAKYDELKVTIEQAIAGQQSSPAQLPKLPAELKRFSAPVLDSVPPSPSNSLGISASPSVISRSTDDLLPNPQVVPALQELQTVQNLHDQESDIEDLERTMKMVLDTGDDARLLTFLGVEPAGMPEAIKTLQRTIESRSLRRDNKDKNVLHQEFLECGVEALRRLTSVQGNNLVQNLPAWTITSLEVMVGKRIGIGSFSQVHQATWKGRVVAVKYLSDVTPYDLFIREITVWKSLRHPNVLTLFGASSATDKPPWFFVSPYMENNTLVHFLKHISRREDYEVHTLGPIAENLPCSKSRSSYGTAFLRILKVSDVYRILQEIARGMEYLHCKDILHGDLKGANVLVDKQYRCVISDFGQSEMKSEVYRITGSSMQTGTLRWKAPELLDGSGTLTPATDVYAYAIVCIEVLTMGDIPWGQENDEDIRYNVLEKDKRPPMPLDYSSPLLHELVESCWLRDPEERSSFGQVVGRLERLRRIAGDISDPSVLSYDDMSPGPPSMSPTLSSPRPTSPTPTPRLDDSAVFGSIDDYIAVASTQEVGALQMEESATIMQMPRPEIPRPVHFLHRNSVSSTKTSSAVTHKRHDEDEISIRTIDTVDPSSPLLNNDGVAGAMNERRYRYLLEHDLNASLTLPLWDPSPVQIGDVGYLRKPAGAFVTLFNALKPLKPSRSSSNNGFPNMTEYGNVSRGNIRMDKRNVAQKSLDAFSGFLAFRSKSEMPIVRRQSFRLRAGHKCAYMHTEGSEYLYMKRLDAPKAWFQANADRILDNYGQEHNIQKEDLMLVISLLQAPNYALFVSHSHPEAQVHFNVFGGPKKGRPWGRFTTHTSHAADDADRNGPSYESEESSAFEEKHENAVKISRAGEPPKAVLVGRLRFKPDGGDPTTSK</sequence>
<proteinExistence type="predicted"/>